<keyword evidence="6" id="KW-1185">Reference proteome</keyword>
<accession>A0A9W8IH49</accession>
<dbReference type="InterPro" id="IPR035979">
    <property type="entry name" value="RBD_domain_sf"/>
</dbReference>
<dbReference type="InterPro" id="IPR034261">
    <property type="entry name" value="CNOT4_RRM"/>
</dbReference>
<dbReference type="InterPro" id="IPR000504">
    <property type="entry name" value="RRM_dom"/>
</dbReference>
<comment type="caution">
    <text evidence="5">The sequence shown here is derived from an EMBL/GenBank/DDBJ whole genome shotgun (WGS) entry which is preliminary data.</text>
</comment>
<feature type="region of interest" description="Disordered" evidence="3">
    <location>
        <begin position="436"/>
        <end position="491"/>
    </location>
</feature>
<evidence type="ECO:0000313" key="6">
    <source>
        <dbReference type="Proteomes" id="UP001140074"/>
    </source>
</evidence>
<feature type="region of interest" description="Disordered" evidence="3">
    <location>
        <begin position="792"/>
        <end position="828"/>
    </location>
</feature>
<dbReference type="SMART" id="SM00361">
    <property type="entry name" value="RRM_1"/>
    <property type="match status" value="1"/>
</dbReference>
<evidence type="ECO:0000256" key="2">
    <source>
        <dbReference type="SAM" id="Coils"/>
    </source>
</evidence>
<dbReference type="PANTHER" id="PTHR12603:SF0">
    <property type="entry name" value="CCR4-NOT TRANSCRIPTION COMPLEX SUBUNIT 4"/>
    <property type="match status" value="1"/>
</dbReference>
<dbReference type="InterPro" id="IPR003954">
    <property type="entry name" value="RRM_euk-type"/>
</dbReference>
<feature type="compositionally biased region" description="Low complexity" evidence="3">
    <location>
        <begin position="360"/>
        <end position="370"/>
    </location>
</feature>
<dbReference type="GO" id="GO:0061630">
    <property type="term" value="F:ubiquitin protein ligase activity"/>
    <property type="evidence" value="ECO:0007669"/>
    <property type="project" value="UniProtKB-EC"/>
</dbReference>
<keyword evidence="1" id="KW-0694">RNA-binding</keyword>
<dbReference type="InterPro" id="IPR013083">
    <property type="entry name" value="Znf_RING/FYVE/PHD"/>
</dbReference>
<dbReference type="InterPro" id="IPR012677">
    <property type="entry name" value="Nucleotide-bd_a/b_plait_sf"/>
</dbReference>
<name>A0A9W8IH49_9FUNG</name>
<dbReference type="GO" id="GO:0030014">
    <property type="term" value="C:CCR4-NOT complex"/>
    <property type="evidence" value="ECO:0007669"/>
    <property type="project" value="InterPro"/>
</dbReference>
<dbReference type="PROSITE" id="PS50102">
    <property type="entry name" value="RRM"/>
    <property type="match status" value="1"/>
</dbReference>
<sequence length="1306" mass="135327">MSSSDSDDWECPLCMEEMDIDDRGFFPCECGYQAIAKLKNEKKAKEREKREIESNNRRHLANVRVVQKNLVYVIGLPNNLASDDVSTLRSHDYFGQFGRINKIVINRRQNGSGGSSTTSNPQHPSVGVYVTYATKEEATRAINAVDGSLLDGRVLRATFGTTKYCSYYLRNIPCQNPGCMYLHEPGEEADSFTKEDLAANRAELRDVPREAFDHDDDYPAGRAINQSPNTHQVGGRATASAAVSVSSLPGFQNNRPQSVVTTAAAAVPHAQLSMAATNAAIRLRKASELSALRPRSVEPHGNDGDGGSGSALPATASWATRAMSKKSTNEPPEPKPRRSDTGGTMTLRMIPSSRNKAACSSTTASKPSGAAAAAAPVVVATAASGSNISPTILSASSVSTRERAKTATAATVAVTSDAAATPASGAGIQHHPTLQQLSRERKQQQRHQTRAQQKQARQIDAEDIDDDGDTETDIDVDSETDRKRKSAASKAASKATAVAAAAASATSVSASNVPVEKPSQPQPREIEPVAAAATTVQEVDSTAAEALAPSLNTDAVPELPVPVIEVSTEPTQQPQTIMPATTEYDQGDIGASEGYILQTESQEQSTAGYDAIQAANHTSSALSFQSITDSLFAQLNAKVSTPPTSNLPAFSGAGGSSSSATVFDGHVGGIRNPAGYPVSSVDPLLFPPMGMGSNDISSAGYGRMDSAPQFSVFGSQPNTQWGRLGMVPGGYAPTSLSSVLVGPPALGPPPMGSLGEAPPSTGGLGAFSRQRSRWDFVHADEASAQAELQSVLGRGPGDKSAHSQQQQQHQHGPPAGSFMSSRDLGMFSTPIQTDYSGRQWSGSGQQGEGYAVPHPPPGFGGRQRSDLMRAAESSALPMLGSGTPPGGVIGGGSNTLLSRLMGQTSSGLDVSGASGESGLPASHYPMAQSQQYHGYQDPAILSSYAAPPASMNSMQAMASNASMGNMQQARGRGDPNVLSSLLARLHLGQGEGASPLAAMGSQAGPASMSFMSQPMGHRGSIGSGGMAPPGIEPMGVAGSPVYSSALGQTRMQQQQPQMAMARSSMPLGLNTNAGGGGFADPAIMHMGRVNVSSGPTSPVGLPPGILSPHSADSAGGYVGQMQPTMVSRSANSSGRSRFLNHFSPDGVPSTASQQQQQQQQQPIQTSGSIENNAQSPVDEKGEGEVEASNNNMVNGVPPGLPTTGLFGELLRRAKLEAAAVSGGSNVTASAPLPASGSTYVSGKMMLSDIERKLDAARREARDLQAQLSTVIGQNQSAMWALANGSTSPAGGMDKATGFGFSAAGSV</sequence>
<dbReference type="Pfam" id="PF14570">
    <property type="entry name" value="zf-RING_4"/>
    <property type="match status" value="1"/>
</dbReference>
<dbReference type="GO" id="GO:0016567">
    <property type="term" value="P:protein ubiquitination"/>
    <property type="evidence" value="ECO:0007669"/>
    <property type="project" value="TreeGrafter"/>
</dbReference>
<feature type="region of interest" description="Disordered" evidence="3">
    <location>
        <begin position="504"/>
        <end position="524"/>
    </location>
</feature>
<keyword evidence="2" id="KW-0175">Coiled coil</keyword>
<feature type="compositionally biased region" description="Low complexity" evidence="3">
    <location>
        <begin position="802"/>
        <end position="817"/>
    </location>
</feature>
<feature type="coiled-coil region" evidence="2">
    <location>
        <begin position="35"/>
        <end position="62"/>
    </location>
</feature>
<dbReference type="GO" id="GO:0003723">
    <property type="term" value="F:RNA binding"/>
    <property type="evidence" value="ECO:0007669"/>
    <property type="project" value="UniProtKB-UniRule"/>
</dbReference>
<dbReference type="EC" id="2.3.2.27" evidence="5"/>
<dbReference type="SUPFAM" id="SSF54928">
    <property type="entry name" value="RNA-binding domain, RBD"/>
    <property type="match status" value="1"/>
</dbReference>
<feature type="domain" description="RRM" evidence="4">
    <location>
        <begin position="69"/>
        <end position="162"/>
    </location>
</feature>
<dbReference type="Gene3D" id="3.30.70.330">
    <property type="match status" value="1"/>
</dbReference>
<dbReference type="CDD" id="cd12438">
    <property type="entry name" value="RRM_CNOT4"/>
    <property type="match status" value="1"/>
</dbReference>
<feature type="coiled-coil region" evidence="2">
    <location>
        <begin position="1246"/>
        <end position="1273"/>
    </location>
</feature>
<feature type="region of interest" description="Disordered" evidence="3">
    <location>
        <begin position="292"/>
        <end position="370"/>
    </location>
</feature>
<evidence type="ECO:0000256" key="3">
    <source>
        <dbReference type="SAM" id="MobiDB-lite"/>
    </source>
</evidence>
<feature type="compositionally biased region" description="Polar residues" evidence="3">
    <location>
        <begin position="1125"/>
        <end position="1135"/>
    </location>
</feature>
<protein>
    <submittedName>
        <fullName evidence="5">Transcriptional repressor general negative regulator of transcription subunit 4</fullName>
        <ecNumber evidence="5">2.3.2.27</ecNumber>
    </submittedName>
</protein>
<organism evidence="5 6">
    <name type="scientific">Coemansia aciculifera</name>
    <dbReference type="NCBI Taxonomy" id="417176"/>
    <lineage>
        <taxon>Eukaryota</taxon>
        <taxon>Fungi</taxon>
        <taxon>Fungi incertae sedis</taxon>
        <taxon>Zoopagomycota</taxon>
        <taxon>Kickxellomycotina</taxon>
        <taxon>Kickxellomycetes</taxon>
        <taxon>Kickxellales</taxon>
        <taxon>Kickxellaceae</taxon>
        <taxon>Coemansia</taxon>
    </lineage>
</organism>
<keyword evidence="5" id="KW-0808">Transferase</keyword>
<dbReference type="EMBL" id="JANBUY010000212">
    <property type="protein sequence ID" value="KAJ2861620.1"/>
    <property type="molecule type" value="Genomic_DNA"/>
</dbReference>
<dbReference type="Proteomes" id="UP001140074">
    <property type="component" value="Unassembled WGS sequence"/>
</dbReference>
<gene>
    <name evidence="5" type="primary">NOT4</name>
    <name evidence="5" type="ORF">GGH94_004786</name>
</gene>
<dbReference type="Gene3D" id="3.30.40.10">
    <property type="entry name" value="Zinc/RING finger domain, C3HC4 (zinc finger)"/>
    <property type="match status" value="1"/>
</dbReference>
<proteinExistence type="predicted"/>
<feature type="compositionally biased region" description="Polar residues" evidence="3">
    <location>
        <begin position="1162"/>
        <end position="1175"/>
    </location>
</feature>
<keyword evidence="5" id="KW-0012">Acyltransferase</keyword>
<feature type="region of interest" description="Disordered" evidence="3">
    <location>
        <begin position="747"/>
        <end position="767"/>
    </location>
</feature>
<dbReference type="InterPro" id="IPR039780">
    <property type="entry name" value="Mot2"/>
</dbReference>
<evidence type="ECO:0000259" key="4">
    <source>
        <dbReference type="PROSITE" id="PS50102"/>
    </source>
</evidence>
<evidence type="ECO:0000313" key="5">
    <source>
        <dbReference type="EMBL" id="KAJ2861620.1"/>
    </source>
</evidence>
<dbReference type="PANTHER" id="PTHR12603">
    <property type="entry name" value="CCR4-NOT TRANSCRIPTION COMPLEX RELATED"/>
    <property type="match status" value="1"/>
</dbReference>
<feature type="compositionally biased region" description="Acidic residues" evidence="3">
    <location>
        <begin position="461"/>
        <end position="478"/>
    </location>
</feature>
<feature type="region of interest" description="Disordered" evidence="3">
    <location>
        <begin position="1125"/>
        <end position="1199"/>
    </location>
</feature>
<evidence type="ECO:0000256" key="1">
    <source>
        <dbReference type="PROSITE-ProRule" id="PRU00176"/>
    </source>
</evidence>
<reference evidence="5" key="1">
    <citation type="submission" date="2022-07" db="EMBL/GenBank/DDBJ databases">
        <title>Phylogenomic reconstructions and comparative analyses of Kickxellomycotina fungi.</title>
        <authorList>
            <person name="Reynolds N.K."/>
            <person name="Stajich J.E."/>
            <person name="Barry K."/>
            <person name="Grigoriev I.V."/>
            <person name="Crous P."/>
            <person name="Smith M.E."/>
        </authorList>
    </citation>
    <scope>NUCLEOTIDE SEQUENCE</scope>
    <source>
        <strain evidence="5">RSA 476</strain>
    </source>
</reference>